<sequence length="425" mass="47294">MAATTGQLSPQLFSQLKTAFAEMRRCGDGSALLRRHCCHVQVTSQARTAETQALASLAMSQPTSILPSMPRSRNRRRDKPRTSGPPDIDTWQPKLHPSESLNQAFYSRCHQIEREILSRVAYEKRFNENHFDSGWAVEDIIREALRELLPKRYAVRAASLSDTKGFSAGDCDVVIFNEEWFPAIKVGPSKDSRKVYLPIEGAYAVLEVKQTLTRRSLEEAMRKLVVCHRLFRPPVAFNRVVENDTSNSCTHWVSNPLFSAVVAGDLAEGFDTDAAVEHFIRVNQLLPRKDVVRALCILGHGTLSWGYRASEAGTSNSPEGLAPATFMTSDLYSELVPVYGRTEPDDSPFYELVQGLMNHLFHSVLGPDNISVHYGHSSKVRTPSTDGATLPPDPNLLSLLDDLCIDKDVSTESAYHRAPRLGEAD</sequence>
<dbReference type="Pfam" id="PF20247">
    <property type="entry name" value="DUF6602"/>
    <property type="match status" value="1"/>
</dbReference>
<dbReference type="AlphaFoldDB" id="A0A6M1KU60"/>
<proteinExistence type="predicted"/>
<feature type="region of interest" description="Disordered" evidence="1">
    <location>
        <begin position="56"/>
        <end position="94"/>
    </location>
</feature>
<name>A0A6M1KU60_9ACTN</name>
<dbReference type="EMBL" id="SAIY01000004">
    <property type="protein sequence ID" value="NGM13538.1"/>
    <property type="molecule type" value="Genomic_DNA"/>
</dbReference>
<gene>
    <name evidence="3" type="ORF">ENC19_13145</name>
</gene>
<feature type="domain" description="DUF6602" evidence="2">
    <location>
        <begin position="128"/>
        <end position="225"/>
    </location>
</feature>
<dbReference type="InterPro" id="IPR046537">
    <property type="entry name" value="DUF6602"/>
</dbReference>
<keyword evidence="4" id="KW-1185">Reference proteome</keyword>
<dbReference type="RefSeq" id="WP_164447484.1">
    <property type="nucleotide sequence ID" value="NZ_SAIY01000004.1"/>
</dbReference>
<evidence type="ECO:0000256" key="1">
    <source>
        <dbReference type="SAM" id="MobiDB-lite"/>
    </source>
</evidence>
<feature type="compositionally biased region" description="Polar residues" evidence="1">
    <location>
        <begin position="56"/>
        <end position="66"/>
    </location>
</feature>
<evidence type="ECO:0000313" key="3">
    <source>
        <dbReference type="EMBL" id="NGM13538.1"/>
    </source>
</evidence>
<organism evidence="3 4">
    <name type="scientific">Verrucosispora sioxanthis</name>
    <dbReference type="NCBI Taxonomy" id="2499994"/>
    <lineage>
        <taxon>Bacteria</taxon>
        <taxon>Bacillati</taxon>
        <taxon>Actinomycetota</taxon>
        <taxon>Actinomycetes</taxon>
        <taxon>Micromonosporales</taxon>
        <taxon>Micromonosporaceae</taxon>
        <taxon>Micromonospora</taxon>
    </lineage>
</organism>
<dbReference type="Proteomes" id="UP000478148">
    <property type="component" value="Unassembled WGS sequence"/>
</dbReference>
<protein>
    <recommendedName>
        <fullName evidence="2">DUF6602 domain-containing protein</fullName>
    </recommendedName>
</protein>
<reference evidence="3 4" key="1">
    <citation type="submission" date="2020-02" db="EMBL/GenBank/DDBJ databases">
        <title>Draft Genome Sequence of Verrucosispora sp. Strain CWR15, Isolated from Gulf of Mexico Sponge.</title>
        <authorList>
            <person name="Kennedy S.J."/>
            <person name="Cella E."/>
            <person name="Azarian T."/>
            <person name="Baker B.J."/>
            <person name="Shaw L.N."/>
        </authorList>
    </citation>
    <scope>NUCLEOTIDE SEQUENCE [LARGE SCALE GENOMIC DNA]</scope>
    <source>
        <strain evidence="3 4">CWR15</strain>
    </source>
</reference>
<comment type="caution">
    <text evidence="3">The sequence shown here is derived from an EMBL/GenBank/DDBJ whole genome shotgun (WGS) entry which is preliminary data.</text>
</comment>
<accession>A0A6M1KU60</accession>
<dbReference type="CDD" id="cd21173">
    <property type="entry name" value="NucC-like"/>
    <property type="match status" value="1"/>
</dbReference>
<evidence type="ECO:0000313" key="4">
    <source>
        <dbReference type="Proteomes" id="UP000478148"/>
    </source>
</evidence>
<evidence type="ECO:0000259" key="2">
    <source>
        <dbReference type="Pfam" id="PF20247"/>
    </source>
</evidence>